<protein>
    <submittedName>
        <fullName evidence="2">Uncharacterized protein</fullName>
    </submittedName>
</protein>
<dbReference type="Gramene" id="ERM94985">
    <property type="protein sequence ID" value="ERM94985"/>
    <property type="gene ID" value="AMTR_s00009p00224490"/>
</dbReference>
<evidence type="ECO:0000256" key="1">
    <source>
        <dbReference type="SAM" id="MobiDB-lite"/>
    </source>
</evidence>
<sequence>MARPRSLSLSLALGPTKDAHIRQKIGLARNPQASPTQLAAQPYEAANKPGSGQPQARLGFA</sequence>
<proteinExistence type="predicted"/>
<name>W1NII1_AMBTC</name>
<keyword evidence="3" id="KW-1185">Reference proteome</keyword>
<dbReference type="AlphaFoldDB" id="W1NII1"/>
<gene>
    <name evidence="2" type="ORF">AMTR_s00009p00224490</name>
</gene>
<accession>W1NII1</accession>
<dbReference type="HOGENOM" id="CLU_2925643_0_0_1"/>
<feature type="region of interest" description="Disordered" evidence="1">
    <location>
        <begin position="29"/>
        <end position="61"/>
    </location>
</feature>
<dbReference type="EMBL" id="KI397501">
    <property type="protein sequence ID" value="ERM94985.1"/>
    <property type="molecule type" value="Genomic_DNA"/>
</dbReference>
<dbReference type="Proteomes" id="UP000017836">
    <property type="component" value="Unassembled WGS sequence"/>
</dbReference>
<reference evidence="3" key="1">
    <citation type="journal article" date="2013" name="Science">
        <title>The Amborella genome and the evolution of flowering plants.</title>
        <authorList>
            <consortium name="Amborella Genome Project"/>
        </authorList>
    </citation>
    <scope>NUCLEOTIDE SEQUENCE [LARGE SCALE GENOMIC DNA]</scope>
</reference>
<organism evidence="2 3">
    <name type="scientific">Amborella trichopoda</name>
    <dbReference type="NCBI Taxonomy" id="13333"/>
    <lineage>
        <taxon>Eukaryota</taxon>
        <taxon>Viridiplantae</taxon>
        <taxon>Streptophyta</taxon>
        <taxon>Embryophyta</taxon>
        <taxon>Tracheophyta</taxon>
        <taxon>Spermatophyta</taxon>
        <taxon>Magnoliopsida</taxon>
        <taxon>Amborellales</taxon>
        <taxon>Amborellaceae</taxon>
        <taxon>Amborella</taxon>
    </lineage>
</organism>
<evidence type="ECO:0000313" key="3">
    <source>
        <dbReference type="Proteomes" id="UP000017836"/>
    </source>
</evidence>
<evidence type="ECO:0000313" key="2">
    <source>
        <dbReference type="EMBL" id="ERM94985.1"/>
    </source>
</evidence>